<evidence type="ECO:0000313" key="3">
    <source>
        <dbReference type="Proteomes" id="UP000663868"/>
    </source>
</evidence>
<evidence type="ECO:0000313" key="1">
    <source>
        <dbReference type="EMBL" id="CAF0947623.1"/>
    </source>
</evidence>
<organism evidence="2 3">
    <name type="scientific">Adineta steineri</name>
    <dbReference type="NCBI Taxonomy" id="433720"/>
    <lineage>
        <taxon>Eukaryota</taxon>
        <taxon>Metazoa</taxon>
        <taxon>Spiralia</taxon>
        <taxon>Gnathifera</taxon>
        <taxon>Rotifera</taxon>
        <taxon>Eurotatoria</taxon>
        <taxon>Bdelloidea</taxon>
        <taxon>Adinetida</taxon>
        <taxon>Adinetidae</taxon>
        <taxon>Adineta</taxon>
    </lineage>
</organism>
<dbReference type="AlphaFoldDB" id="A0A819QJ62"/>
<dbReference type="Gene3D" id="1.25.10.10">
    <property type="entry name" value="Leucine-rich Repeat Variant"/>
    <property type="match status" value="1"/>
</dbReference>
<dbReference type="InterPro" id="IPR016024">
    <property type="entry name" value="ARM-type_fold"/>
</dbReference>
<dbReference type="Proteomes" id="UP000663868">
    <property type="component" value="Unassembled WGS sequence"/>
</dbReference>
<gene>
    <name evidence="1" type="ORF">IZO911_LOCUS14805</name>
    <name evidence="2" type="ORF">KXQ929_LOCUS30203</name>
</gene>
<comment type="caution">
    <text evidence="2">The sequence shown here is derived from an EMBL/GenBank/DDBJ whole genome shotgun (WGS) entry which is preliminary data.</text>
</comment>
<sequence>MSDKKMREQILHICELVNGNSFAEATEVLSSVNVEEVLCSNDLAPSLILIEQVACRLLKDCIRNVIKYDEHCLKYIEQVGLFNRRIAIADTTDSQKTGIQCQLLFDKEALEILVNIVDALKANDNLHRHDFIFVLCTWLEAVAHFVHRHDNLDTKILESLRQAILSCVLSEWYKTYLKPLSEPNIPARHFFIRSCSFVTGIFQCNQLSFENALKTAQSYRIVLDVGEKIFKHNITGFRHYFLQTKTIENDSACLTGICLLITNCYNYEEFRNDDEYFALLLRIIKSDFVRNGLLPTWTNDSTILADTLMVQLKNASNDSTIRLYLQQNHAVDAIKPYIHAEYDRLRLQTCMLFGVLLDDKMIQELKIPSDKLVQLYFDAIQRAHKSTNKCYRRVPIQMLLRALSALVHNNTIQITIAKSNDYFDYLISISDDYNIVYDIFWTLSFNEKLHEKFNSHEVFLTLLRSFVDKPEKVSDKDVARSAEGILWNLTDKNRIIALPDRVVNVDQQNTDSKQ</sequence>
<dbReference type="InterPro" id="IPR011989">
    <property type="entry name" value="ARM-like"/>
</dbReference>
<protein>
    <submittedName>
        <fullName evidence="2">Uncharacterized protein</fullName>
    </submittedName>
</protein>
<reference evidence="2" key="1">
    <citation type="submission" date="2021-02" db="EMBL/GenBank/DDBJ databases">
        <authorList>
            <person name="Nowell W R."/>
        </authorList>
    </citation>
    <scope>NUCLEOTIDE SEQUENCE</scope>
</reference>
<accession>A0A819QJ62</accession>
<proteinExistence type="predicted"/>
<dbReference type="Proteomes" id="UP000663860">
    <property type="component" value="Unassembled WGS sequence"/>
</dbReference>
<dbReference type="EMBL" id="CAJNOE010000125">
    <property type="protein sequence ID" value="CAF0947623.1"/>
    <property type="molecule type" value="Genomic_DNA"/>
</dbReference>
<dbReference type="SUPFAM" id="SSF48371">
    <property type="entry name" value="ARM repeat"/>
    <property type="match status" value="1"/>
</dbReference>
<evidence type="ECO:0000313" key="2">
    <source>
        <dbReference type="EMBL" id="CAF4029527.1"/>
    </source>
</evidence>
<dbReference type="EMBL" id="CAJOBB010003247">
    <property type="protein sequence ID" value="CAF4029527.1"/>
    <property type="molecule type" value="Genomic_DNA"/>
</dbReference>
<name>A0A819QJ62_9BILA</name>